<dbReference type="PROSITE" id="PS00028">
    <property type="entry name" value="ZINC_FINGER_C2H2_1"/>
    <property type="match status" value="2"/>
</dbReference>
<gene>
    <name evidence="11" type="ORF">AGOS_ADL042W</name>
</gene>
<evidence type="ECO:0000259" key="10">
    <source>
        <dbReference type="PROSITE" id="PS50157"/>
    </source>
</evidence>
<dbReference type="RefSeq" id="NP_984054.1">
    <property type="nucleotide sequence ID" value="NM_209407.1"/>
</dbReference>
<keyword evidence="12" id="KW-1185">Reference proteome</keyword>
<evidence type="ECO:0000256" key="2">
    <source>
        <dbReference type="ARBA" id="ARBA00022723"/>
    </source>
</evidence>
<dbReference type="InterPro" id="IPR013087">
    <property type="entry name" value="Znf_C2H2_type"/>
</dbReference>
<keyword evidence="5" id="KW-0862">Zinc</keyword>
<organism evidence="11 12">
    <name type="scientific">Eremothecium gossypii (strain ATCC 10895 / CBS 109.51 / FGSC 9923 / NRRL Y-1056)</name>
    <name type="common">Yeast</name>
    <name type="synonym">Ashbya gossypii</name>
    <dbReference type="NCBI Taxonomy" id="284811"/>
    <lineage>
        <taxon>Eukaryota</taxon>
        <taxon>Fungi</taxon>
        <taxon>Dikarya</taxon>
        <taxon>Ascomycota</taxon>
        <taxon>Saccharomycotina</taxon>
        <taxon>Saccharomycetes</taxon>
        <taxon>Saccharomycetales</taxon>
        <taxon>Saccharomycetaceae</taxon>
        <taxon>Eremothecium</taxon>
    </lineage>
</organism>
<dbReference type="SUPFAM" id="SSF57667">
    <property type="entry name" value="beta-beta-alpha zinc fingers"/>
    <property type="match status" value="1"/>
</dbReference>
<dbReference type="InterPro" id="IPR050589">
    <property type="entry name" value="Ikaros_C2H2-ZF"/>
</dbReference>
<dbReference type="GO" id="GO:0005634">
    <property type="term" value="C:nucleus"/>
    <property type="evidence" value="ECO:0007669"/>
    <property type="project" value="UniProtKB-SubCell"/>
</dbReference>
<dbReference type="GeneID" id="4620202"/>
<dbReference type="AlphaFoldDB" id="Q75AG0"/>
<proteinExistence type="predicted"/>
<dbReference type="PANTHER" id="PTHR24404">
    <property type="entry name" value="ZINC FINGER PROTEIN"/>
    <property type="match status" value="1"/>
</dbReference>
<dbReference type="OrthoDB" id="6077919at2759"/>
<keyword evidence="7" id="KW-0539">Nucleus</keyword>
<dbReference type="EMBL" id="AE016817">
    <property type="protein sequence ID" value="AAS51878.1"/>
    <property type="molecule type" value="Genomic_DNA"/>
</dbReference>
<dbReference type="PROSITE" id="PS50157">
    <property type="entry name" value="ZINC_FINGER_C2H2_2"/>
    <property type="match status" value="2"/>
</dbReference>
<dbReference type="InterPro" id="IPR036236">
    <property type="entry name" value="Znf_C2H2_sf"/>
</dbReference>
<dbReference type="Gene3D" id="3.30.160.60">
    <property type="entry name" value="Classic Zinc Finger"/>
    <property type="match status" value="2"/>
</dbReference>
<evidence type="ECO:0000256" key="7">
    <source>
        <dbReference type="ARBA" id="ARBA00023242"/>
    </source>
</evidence>
<feature type="compositionally biased region" description="Polar residues" evidence="9">
    <location>
        <begin position="196"/>
        <end position="208"/>
    </location>
</feature>
<dbReference type="HOGENOM" id="CLU_990385_0_0_1"/>
<feature type="region of interest" description="Disordered" evidence="9">
    <location>
        <begin position="196"/>
        <end position="217"/>
    </location>
</feature>
<evidence type="ECO:0000256" key="4">
    <source>
        <dbReference type="ARBA" id="ARBA00022771"/>
    </source>
</evidence>
<dbReference type="KEGG" id="ago:AGOS_ADL042W"/>
<dbReference type="GO" id="GO:0008270">
    <property type="term" value="F:zinc ion binding"/>
    <property type="evidence" value="ECO:0007669"/>
    <property type="project" value="UniProtKB-KW"/>
</dbReference>
<evidence type="ECO:0000256" key="8">
    <source>
        <dbReference type="PROSITE-ProRule" id="PRU00042"/>
    </source>
</evidence>
<evidence type="ECO:0000256" key="1">
    <source>
        <dbReference type="ARBA" id="ARBA00004123"/>
    </source>
</evidence>
<dbReference type="Proteomes" id="UP000000591">
    <property type="component" value="Chromosome IV"/>
</dbReference>
<dbReference type="FunFam" id="3.30.160.60:FF:000145">
    <property type="entry name" value="Zinc finger protein 574"/>
    <property type="match status" value="1"/>
</dbReference>
<evidence type="ECO:0000313" key="12">
    <source>
        <dbReference type="Proteomes" id="UP000000591"/>
    </source>
</evidence>
<accession>Q75AG0</accession>
<reference evidence="12" key="2">
    <citation type="journal article" date="2013" name="G3 (Bethesda)">
        <title>Genomes of Ashbya fungi isolated from insects reveal four mating-type loci, numerous translocations, lack of transposons, and distinct gene duplications.</title>
        <authorList>
            <person name="Dietrich F.S."/>
            <person name="Voegeli S."/>
            <person name="Kuo S."/>
            <person name="Philippsen P."/>
        </authorList>
    </citation>
    <scope>GENOME REANNOTATION</scope>
    <source>
        <strain evidence="12">ATCC 10895 / CBS 109.51 / FGSC 9923 / NRRL Y-1056</strain>
    </source>
</reference>
<feature type="domain" description="C2H2-type" evidence="10">
    <location>
        <begin position="253"/>
        <end position="281"/>
    </location>
</feature>
<dbReference type="InParanoid" id="Q75AG0"/>
<protein>
    <submittedName>
        <fullName evidence="11">ADL042Wp</fullName>
    </submittedName>
</protein>
<dbReference type="GO" id="GO:0003677">
    <property type="term" value="F:DNA binding"/>
    <property type="evidence" value="ECO:0007669"/>
    <property type="project" value="UniProtKB-KW"/>
</dbReference>
<keyword evidence="6" id="KW-0238">DNA-binding</keyword>
<dbReference type="Pfam" id="PF00096">
    <property type="entry name" value="zf-C2H2"/>
    <property type="match status" value="2"/>
</dbReference>
<dbReference type="SMART" id="SM00355">
    <property type="entry name" value="ZnF_C2H2"/>
    <property type="match status" value="2"/>
</dbReference>
<dbReference type="OMA" id="MVVHNND"/>
<evidence type="ECO:0000256" key="5">
    <source>
        <dbReference type="ARBA" id="ARBA00022833"/>
    </source>
</evidence>
<evidence type="ECO:0000256" key="9">
    <source>
        <dbReference type="SAM" id="MobiDB-lite"/>
    </source>
</evidence>
<evidence type="ECO:0000256" key="6">
    <source>
        <dbReference type="ARBA" id="ARBA00023125"/>
    </source>
</evidence>
<sequence>MSQNYRMHPDSCHNYCAATAMSADVHVRNSHQLQPSDLAVAASHPISGGGSYHYYPSDISSGTKNSSSSITSRSLPSLPSLKEILNSTPAVPVAPPVPRHYIAPGVSTCQSKVMLPPIQVAHYLPQQRQYEHMYAQDKSGHSSVLDSPRMTPLIMLNVSSPPANPISGVSATSTQQIHQAQILPRRNSLPCFTASQTPPQQPLLNSPLHTRKNPYRGSAYKKNGSVCEICGKDFKRPSALRTHMVVHNNDKPYNCEHRGCQKRFNVKSNMLRHMRKHKEAP</sequence>
<dbReference type="eggNOG" id="KOG1721">
    <property type="taxonomic scope" value="Eukaryota"/>
</dbReference>
<keyword evidence="2" id="KW-0479">Metal-binding</keyword>
<feature type="domain" description="C2H2-type" evidence="10">
    <location>
        <begin position="225"/>
        <end position="252"/>
    </location>
</feature>
<comment type="subcellular location">
    <subcellularLocation>
        <location evidence="1">Nucleus</location>
    </subcellularLocation>
</comment>
<evidence type="ECO:0000313" key="11">
    <source>
        <dbReference type="EMBL" id="AAS51878.1"/>
    </source>
</evidence>
<reference evidence="11 12" key="1">
    <citation type="journal article" date="2004" name="Science">
        <title>The Ashbya gossypii genome as a tool for mapping the ancient Saccharomyces cerevisiae genome.</title>
        <authorList>
            <person name="Dietrich F.S."/>
            <person name="Voegeli S."/>
            <person name="Brachat S."/>
            <person name="Lerch A."/>
            <person name="Gates K."/>
            <person name="Steiner S."/>
            <person name="Mohr C."/>
            <person name="Pohlmann R."/>
            <person name="Luedi P."/>
            <person name="Choi S."/>
            <person name="Wing R.A."/>
            <person name="Flavier A."/>
            <person name="Gaffney T.D."/>
            <person name="Philippsen P."/>
        </authorList>
    </citation>
    <scope>NUCLEOTIDE SEQUENCE [LARGE SCALE GENOMIC DNA]</scope>
    <source>
        <strain evidence="12">ATCC 10895 / CBS 109.51 / FGSC 9923 / NRRL Y-1056</strain>
    </source>
</reference>
<keyword evidence="3" id="KW-0677">Repeat</keyword>
<evidence type="ECO:0000256" key="3">
    <source>
        <dbReference type="ARBA" id="ARBA00022737"/>
    </source>
</evidence>
<name>Q75AG0_EREGS</name>
<keyword evidence="4 8" id="KW-0863">Zinc-finger</keyword>